<evidence type="ECO:0000256" key="1">
    <source>
        <dbReference type="SAM" id="MobiDB-lite"/>
    </source>
</evidence>
<accession>A0AAE0IUJ9</accession>
<dbReference type="SUPFAM" id="SSF52540">
    <property type="entry name" value="P-loop containing nucleoside triphosphate hydrolases"/>
    <property type="match status" value="1"/>
</dbReference>
<dbReference type="PANTHER" id="PTHR46411:SF3">
    <property type="entry name" value="AAA+ ATPASE DOMAIN-CONTAINING PROTEIN"/>
    <property type="match status" value="1"/>
</dbReference>
<reference evidence="3" key="1">
    <citation type="journal article" date="2023" name="Mol. Phylogenet. Evol.">
        <title>Genome-scale phylogeny and comparative genomics of the fungal order Sordariales.</title>
        <authorList>
            <person name="Hensen N."/>
            <person name="Bonometti L."/>
            <person name="Westerberg I."/>
            <person name="Brannstrom I.O."/>
            <person name="Guillou S."/>
            <person name="Cros-Aarteil S."/>
            <person name="Calhoun S."/>
            <person name="Haridas S."/>
            <person name="Kuo A."/>
            <person name="Mondo S."/>
            <person name="Pangilinan J."/>
            <person name="Riley R."/>
            <person name="LaButti K."/>
            <person name="Andreopoulos B."/>
            <person name="Lipzen A."/>
            <person name="Chen C."/>
            <person name="Yan M."/>
            <person name="Daum C."/>
            <person name="Ng V."/>
            <person name="Clum A."/>
            <person name="Steindorff A."/>
            <person name="Ohm R.A."/>
            <person name="Martin F."/>
            <person name="Silar P."/>
            <person name="Natvig D.O."/>
            <person name="Lalanne C."/>
            <person name="Gautier V."/>
            <person name="Ament-Velasquez S.L."/>
            <person name="Kruys A."/>
            <person name="Hutchinson M.I."/>
            <person name="Powell A.J."/>
            <person name="Barry K."/>
            <person name="Miller A.N."/>
            <person name="Grigoriev I.V."/>
            <person name="Debuchy R."/>
            <person name="Gladieux P."/>
            <person name="Hiltunen Thoren M."/>
            <person name="Johannesson H."/>
        </authorList>
    </citation>
    <scope>NUCLEOTIDE SEQUENCE</scope>
    <source>
        <strain evidence="3">CBS 118394</strain>
    </source>
</reference>
<protein>
    <recommendedName>
        <fullName evidence="2">ATPase AAA-type core domain-containing protein</fullName>
    </recommendedName>
</protein>
<reference evidence="3" key="2">
    <citation type="submission" date="2023-06" db="EMBL/GenBank/DDBJ databases">
        <authorList>
            <consortium name="Lawrence Berkeley National Laboratory"/>
            <person name="Haridas S."/>
            <person name="Hensen N."/>
            <person name="Bonometti L."/>
            <person name="Westerberg I."/>
            <person name="Brannstrom I.O."/>
            <person name="Guillou S."/>
            <person name="Cros-Aarteil S."/>
            <person name="Calhoun S."/>
            <person name="Kuo A."/>
            <person name="Mondo S."/>
            <person name="Pangilinan J."/>
            <person name="Riley R."/>
            <person name="Labutti K."/>
            <person name="Andreopoulos B."/>
            <person name="Lipzen A."/>
            <person name="Chen C."/>
            <person name="Yanf M."/>
            <person name="Daum C."/>
            <person name="Ng V."/>
            <person name="Clum A."/>
            <person name="Steindorff A."/>
            <person name="Ohm R."/>
            <person name="Martin F."/>
            <person name="Silar P."/>
            <person name="Natvig D."/>
            <person name="Lalanne C."/>
            <person name="Gautier V."/>
            <person name="Ament-Velasquez S.L."/>
            <person name="Kruys A."/>
            <person name="Hutchinson M.I."/>
            <person name="Powell A.J."/>
            <person name="Barry K."/>
            <person name="Miller A.N."/>
            <person name="Grigoriev I.V."/>
            <person name="Debuchy R."/>
            <person name="Gladieux P."/>
            <person name="Thoren M.H."/>
            <person name="Johannesson H."/>
        </authorList>
    </citation>
    <scope>NUCLEOTIDE SEQUENCE</scope>
    <source>
        <strain evidence="3">CBS 118394</strain>
    </source>
</reference>
<dbReference type="GO" id="GO:0016887">
    <property type="term" value="F:ATP hydrolysis activity"/>
    <property type="evidence" value="ECO:0007669"/>
    <property type="project" value="InterPro"/>
</dbReference>
<dbReference type="Proteomes" id="UP001283341">
    <property type="component" value="Unassembled WGS sequence"/>
</dbReference>
<feature type="region of interest" description="Disordered" evidence="1">
    <location>
        <begin position="1"/>
        <end position="84"/>
    </location>
</feature>
<dbReference type="GO" id="GO:0005524">
    <property type="term" value="F:ATP binding"/>
    <property type="evidence" value="ECO:0007669"/>
    <property type="project" value="InterPro"/>
</dbReference>
<dbReference type="EMBL" id="JAUEDM010000001">
    <property type="protein sequence ID" value="KAK3331225.1"/>
    <property type="molecule type" value="Genomic_DNA"/>
</dbReference>
<evidence type="ECO:0000259" key="2">
    <source>
        <dbReference type="Pfam" id="PF00004"/>
    </source>
</evidence>
<sequence length="550" mass="61854">MSFASATQLEARDAEDRSDRTCDGPLLDRLPCGGSISKLSRTKHADLMEESEDLNDGPSNQSEKSMSEDMDNKETQSKRKPVDIDNIPRDKLLEWWRLTSSQVSEYNDISKSLAQIERELERVIETVNGQLRSSATVQRMMPELWPDAQTSDPDSASMSTSVSEEGEEEEEEEERPRPSRTQANAAHHRKKEIRQSSPYLDKFVSTVGVYSAFSAERAWNMGNKILDRLQRLEEARLQLSKLHGEKYCSEAESEPPFDNSDIPYDGSEMTDMSQLTNTINDCRCLVQFYDLVLNPALTWLGTGNWGLATLNKRHRISSLENWRLQPNGGRLALVSRQSGRFYSEDEAMGCKGKGVIILLHGVPGVGKTSTAECAAKNNGRPLFPITCGDLGLTSGEVESKLQAIFRLAELGVVFFSWMKPMSSCPGARQMISRETHWYPLAVFLRTLEYYEGILFLTTNRVGVFDDGIQVAHSPIPLLPSSWPLENATDLANTHQKKLKKRESKLTGTNWPLFADKVFDTQEKIKSGHVWNGRQIRNAFQERASSGGFPF</sequence>
<feature type="compositionally biased region" description="Basic and acidic residues" evidence="1">
    <location>
        <begin position="65"/>
        <end position="84"/>
    </location>
</feature>
<feature type="compositionally biased region" description="Acidic residues" evidence="1">
    <location>
        <begin position="164"/>
        <end position="173"/>
    </location>
</feature>
<dbReference type="AlphaFoldDB" id="A0AAE0IUJ9"/>
<organism evidence="3 4">
    <name type="scientific">Apodospora peruviana</name>
    <dbReference type="NCBI Taxonomy" id="516989"/>
    <lineage>
        <taxon>Eukaryota</taxon>
        <taxon>Fungi</taxon>
        <taxon>Dikarya</taxon>
        <taxon>Ascomycota</taxon>
        <taxon>Pezizomycotina</taxon>
        <taxon>Sordariomycetes</taxon>
        <taxon>Sordariomycetidae</taxon>
        <taxon>Sordariales</taxon>
        <taxon>Lasiosphaeriaceae</taxon>
        <taxon>Apodospora</taxon>
    </lineage>
</organism>
<dbReference type="Pfam" id="PF00004">
    <property type="entry name" value="AAA"/>
    <property type="match status" value="1"/>
</dbReference>
<dbReference type="InterPro" id="IPR027417">
    <property type="entry name" value="P-loop_NTPase"/>
</dbReference>
<feature type="compositionally biased region" description="Basic and acidic residues" evidence="1">
    <location>
        <begin position="10"/>
        <end position="22"/>
    </location>
</feature>
<dbReference type="Gene3D" id="3.40.50.300">
    <property type="entry name" value="P-loop containing nucleotide triphosphate hydrolases"/>
    <property type="match status" value="1"/>
</dbReference>
<gene>
    <name evidence="3" type="ORF">B0H66DRAFT_613389</name>
</gene>
<keyword evidence="4" id="KW-1185">Reference proteome</keyword>
<evidence type="ECO:0000313" key="4">
    <source>
        <dbReference type="Proteomes" id="UP001283341"/>
    </source>
</evidence>
<feature type="domain" description="ATPase AAA-type core" evidence="2">
    <location>
        <begin position="357"/>
        <end position="416"/>
    </location>
</feature>
<comment type="caution">
    <text evidence="3">The sequence shown here is derived from an EMBL/GenBank/DDBJ whole genome shotgun (WGS) entry which is preliminary data.</text>
</comment>
<proteinExistence type="predicted"/>
<feature type="region of interest" description="Disordered" evidence="1">
    <location>
        <begin position="145"/>
        <end position="192"/>
    </location>
</feature>
<dbReference type="InterPro" id="IPR003959">
    <property type="entry name" value="ATPase_AAA_core"/>
</dbReference>
<dbReference type="PANTHER" id="PTHR46411">
    <property type="entry name" value="FAMILY ATPASE, PUTATIVE-RELATED"/>
    <property type="match status" value="1"/>
</dbReference>
<name>A0AAE0IUJ9_9PEZI</name>
<evidence type="ECO:0000313" key="3">
    <source>
        <dbReference type="EMBL" id="KAK3331225.1"/>
    </source>
</evidence>
<feature type="compositionally biased region" description="Polar residues" evidence="1">
    <location>
        <begin position="148"/>
        <end position="163"/>
    </location>
</feature>